<reference evidence="2" key="1">
    <citation type="submission" date="2019-08" db="EMBL/GenBank/DDBJ databases">
        <authorList>
            <person name="Kucharzyk K."/>
            <person name="Murdoch R.W."/>
            <person name="Higgins S."/>
            <person name="Loffler F."/>
        </authorList>
    </citation>
    <scope>NUCLEOTIDE SEQUENCE</scope>
</reference>
<evidence type="ECO:0000313" key="2">
    <source>
        <dbReference type="EMBL" id="MPL94117.1"/>
    </source>
</evidence>
<evidence type="ECO:0000259" key="1">
    <source>
        <dbReference type="Pfam" id="PF18962"/>
    </source>
</evidence>
<dbReference type="EMBL" id="VSSQ01000415">
    <property type="protein sequence ID" value="MPL94117.1"/>
    <property type="molecule type" value="Genomic_DNA"/>
</dbReference>
<protein>
    <recommendedName>
        <fullName evidence="1">Secretion system C-terminal sorting domain-containing protein</fullName>
    </recommendedName>
</protein>
<dbReference type="InterPro" id="IPR026444">
    <property type="entry name" value="Secre_tail"/>
</dbReference>
<accession>A0A644VS66</accession>
<gene>
    <name evidence="2" type="ORF">SDC9_40265</name>
</gene>
<organism evidence="2">
    <name type="scientific">bioreactor metagenome</name>
    <dbReference type="NCBI Taxonomy" id="1076179"/>
    <lineage>
        <taxon>unclassified sequences</taxon>
        <taxon>metagenomes</taxon>
        <taxon>ecological metagenomes</taxon>
    </lineage>
</organism>
<dbReference type="AlphaFoldDB" id="A0A644VS66"/>
<sequence>MKKTLLIAVATLFITSGTFAQKVWVVGNDPVNFPVSTGIGAGPDLTVYKDGLGIHTGTVTNTNMGQVEASHISSPKIFGEASYPNRFKFNGGGYSGAATSDETPTVNMPTQRYLTITVSGNGTIKVQGISGNSGETRRLFITDGTKLIGTMVYPGGSNISEETVTYTGPATTLYLFTNQAINLYRIEASSYITASVNQVLADKGISYNGNEIVNRDKIAIEIYDVLGKRIAASNNNISVSNYDKGVYFVRAAGSKETLKFNR</sequence>
<name>A0A644VS66_9ZZZZ</name>
<comment type="caution">
    <text evidence="2">The sequence shown here is derived from an EMBL/GenBank/DDBJ whole genome shotgun (WGS) entry which is preliminary data.</text>
</comment>
<feature type="domain" description="Secretion system C-terminal sorting" evidence="1">
    <location>
        <begin position="212"/>
        <end position="256"/>
    </location>
</feature>
<dbReference type="NCBIfam" id="TIGR04183">
    <property type="entry name" value="Por_Secre_tail"/>
    <property type="match status" value="1"/>
</dbReference>
<dbReference type="Pfam" id="PF18962">
    <property type="entry name" value="Por_Secre_tail"/>
    <property type="match status" value="1"/>
</dbReference>
<proteinExistence type="predicted"/>